<dbReference type="KEGG" id="osu:NT6N_13230"/>
<name>A0AAT9FJY4_9BACT</name>
<evidence type="ECO:0000256" key="1">
    <source>
        <dbReference type="SAM" id="MobiDB-lite"/>
    </source>
</evidence>
<dbReference type="InterPro" id="IPR011990">
    <property type="entry name" value="TPR-like_helical_dom_sf"/>
</dbReference>
<dbReference type="PROSITE" id="PS51468">
    <property type="entry name" value="VIT"/>
    <property type="match status" value="1"/>
</dbReference>
<dbReference type="Pfam" id="PF09906">
    <property type="entry name" value="DUF2135"/>
    <property type="match status" value="1"/>
</dbReference>
<dbReference type="PANTHER" id="PTHR45737">
    <property type="entry name" value="VON WILLEBRAND FACTOR A DOMAIN-CONTAINING PROTEIN 5A"/>
    <property type="match status" value="1"/>
</dbReference>
<dbReference type="InterPro" id="IPR019220">
    <property type="entry name" value="DUF2135"/>
</dbReference>
<dbReference type="SUPFAM" id="SSF48452">
    <property type="entry name" value="TPR-like"/>
    <property type="match status" value="1"/>
</dbReference>
<accession>A0AAT9FJY4</accession>
<dbReference type="SMART" id="SM00609">
    <property type="entry name" value="VIT"/>
    <property type="match status" value="1"/>
</dbReference>
<evidence type="ECO:0000259" key="2">
    <source>
        <dbReference type="PROSITE" id="PS51468"/>
    </source>
</evidence>
<feature type="domain" description="VIT" evidence="2">
    <location>
        <begin position="35"/>
        <end position="163"/>
    </location>
</feature>
<feature type="region of interest" description="Disordered" evidence="1">
    <location>
        <begin position="594"/>
        <end position="623"/>
    </location>
</feature>
<dbReference type="Gene3D" id="1.25.40.10">
    <property type="entry name" value="Tetratricopeptide repeat domain"/>
    <property type="match status" value="1"/>
</dbReference>
<dbReference type="AlphaFoldDB" id="A0AAT9FJY4"/>
<proteinExistence type="predicted"/>
<dbReference type="EMBL" id="AP026866">
    <property type="protein sequence ID" value="BDS06283.1"/>
    <property type="molecule type" value="Genomic_DNA"/>
</dbReference>
<sequence>MLNIQHLISFMKLLHLLLPLSFLLLAGCHHSSSDRSLTIENQAKGRQHIRITDVEANVVITGRMAETTMLLKFENSSDRVLEAMLDLPLPEGASISRYALEVNGKLREGVIVDKQLGRVAFENTIRQGIDPGLLEKTQGNRFRTRIYPVPAKGSKRVLVSYIEPLKSYNGSTNQMRYNLPLSLSKKLNNFKLRMTSQQQGSVITPIGKVSGVVKPSKELSIDRRNTRVRDLSFLISTNAEDADVIIQRGNDGSRYFHLTHQLPTTSLHPRSKPERILLVWDASHSMGSRDLKRELALLDQYFEYNSNTQVDLRILRDQLLNGGRFSVTEGNWQSLHTTLKNLHADGATRMDRLKIPSSTYGAVFYFGDGLSTIGDAPSRWGNSPVFTVNSSASADHILLSQMAKTTGGANLNLSHLTDQQAARRLTHENLSLIKVSGAGVAETITDSGDAHATVSGRMTQSKATLKLHYGVNRKVLTVKTVRLDTASHSSRGNIAAKLWAQGRVNELASAKRKNRAKIVKLAQTHHLVTEFTSLIVLDRIEDYVRYRIVPPEASMRKQYYESLKDTEAYDGSEPADMQSIYEEWKDQVKWHQEKFPRPARKRPSSVGDGTTDNLPPAPAPVMSMPMGGGRVSNVATAGLRSGDFAITRNSIDAILNNPSRTPKSSISIKGWQPDTPYLKALQKAVISKKPLLPVYYQWKEKHGRSAGFYLDVADFFIAQKRPTIAKRILSNLAELSPESPEMLRILAHRYSQLAEYELAEMLFKEVAEIREEEPQSRRDLALLLVKRKRYQEAADLLWQVVSRKWNGRFDGVQMIALNEWNQLVSEHRSKVRVRASQQRFRHLMDCDIRVIISWDTDNSDMDLWVTDPKGEKCYYSNTLTRLGGRISDDMTDGRGPEEFLIRRAPSGKYKIQANYYGSRQQTLIGPTTLHATVITNWGRSNQKEKHLTFRLGQKSEVVEIGEVDFER</sequence>
<protein>
    <recommendedName>
        <fullName evidence="2">VIT domain-containing protein</fullName>
    </recommendedName>
</protein>
<gene>
    <name evidence="3" type="ORF">NT6N_13230</name>
</gene>
<dbReference type="PANTHER" id="PTHR45737:SF6">
    <property type="entry name" value="VON WILLEBRAND FACTOR A DOMAIN-CONTAINING PROTEIN 5A"/>
    <property type="match status" value="1"/>
</dbReference>
<dbReference type="InterPro" id="IPR013694">
    <property type="entry name" value="VIT"/>
</dbReference>
<reference evidence="3" key="1">
    <citation type="submission" date="2024-07" db="EMBL/GenBank/DDBJ databases">
        <title>Complete genome sequence of Verrucomicrobiaceae bacterium NT6N.</title>
        <authorList>
            <person name="Huang C."/>
            <person name="Takami H."/>
            <person name="Hamasaki K."/>
        </authorList>
    </citation>
    <scope>NUCLEOTIDE SEQUENCE</scope>
    <source>
        <strain evidence="3">NT6N</strain>
    </source>
</reference>
<dbReference type="Pfam" id="PF08487">
    <property type="entry name" value="VIT"/>
    <property type="match status" value="1"/>
</dbReference>
<organism evidence="3">
    <name type="scientific">Oceaniferula spumae</name>
    <dbReference type="NCBI Taxonomy" id="2979115"/>
    <lineage>
        <taxon>Bacteria</taxon>
        <taxon>Pseudomonadati</taxon>
        <taxon>Verrucomicrobiota</taxon>
        <taxon>Verrucomicrobiia</taxon>
        <taxon>Verrucomicrobiales</taxon>
        <taxon>Verrucomicrobiaceae</taxon>
        <taxon>Oceaniferula</taxon>
    </lineage>
</organism>
<evidence type="ECO:0000313" key="3">
    <source>
        <dbReference type="EMBL" id="BDS06283.1"/>
    </source>
</evidence>